<dbReference type="PANTHER" id="PTHR31928:SF4">
    <property type="entry name" value="OS08G0541500 PROTEIN"/>
    <property type="match status" value="1"/>
</dbReference>
<feature type="compositionally biased region" description="Polar residues" evidence="1">
    <location>
        <begin position="180"/>
        <end position="190"/>
    </location>
</feature>
<dbReference type="Pfam" id="PF21647">
    <property type="entry name" value="DUF6857"/>
    <property type="match status" value="1"/>
</dbReference>
<feature type="compositionally biased region" description="Polar residues" evidence="1">
    <location>
        <begin position="272"/>
        <end position="290"/>
    </location>
</feature>
<feature type="region of interest" description="Disordered" evidence="1">
    <location>
        <begin position="172"/>
        <end position="219"/>
    </location>
</feature>
<name>A0AA38LKS4_TAXCH</name>
<evidence type="ECO:0000313" key="5">
    <source>
        <dbReference type="Proteomes" id="UP000824469"/>
    </source>
</evidence>
<dbReference type="InterPro" id="IPR048297">
    <property type="entry name" value="DUF936_dom_pln"/>
</dbReference>
<evidence type="ECO:0000259" key="2">
    <source>
        <dbReference type="Pfam" id="PF06075"/>
    </source>
</evidence>
<feature type="domain" description="DUF936" evidence="2">
    <location>
        <begin position="25"/>
        <end position="139"/>
    </location>
</feature>
<proteinExistence type="predicted"/>
<sequence>LTFIPPSVTEDRGSAPAFGCKMASLTPGVLLKLLQHMNSDVRVAGEHRSVVLQVMSIVPALAGKELWPNHGFYLKVSDSSQATYVSLPEEHHDLILTDKLQLGQFIHVAKLDSGSPYPILRGVRPIPRRHPCVGNPEDIPAPSPAASKSDPINLTLPVDFSFSEHLQRSCVEEAGRSKVRSSSALRSTVGSKEGQEMKSCKGRSSSTDGKRRNNTEVETKILRRSWEGVTGLKKPSDKTTFEPISMNKKLSGFTEPSQKPCNVGSSPLKVRTGTTNSGSINSPSKKMSVCNNTSPSKTTCATSSDGSVSCNLVKASVNSKRWTDGSVSWDSLPSSFIAAGKEALRRRDSALLAAVEALQEASAAESVVRCL</sequence>
<protein>
    <recommendedName>
        <fullName evidence="6">DUF936 family protein</fullName>
    </recommendedName>
</protein>
<feature type="non-terminal residue" evidence="4">
    <location>
        <position position="1"/>
    </location>
</feature>
<gene>
    <name evidence="4" type="ORF">KI387_007544</name>
</gene>
<feature type="region of interest" description="Disordered" evidence="1">
    <location>
        <begin position="248"/>
        <end position="290"/>
    </location>
</feature>
<evidence type="ECO:0008006" key="6">
    <source>
        <dbReference type="Google" id="ProtNLM"/>
    </source>
</evidence>
<reference evidence="4 5" key="1">
    <citation type="journal article" date="2021" name="Nat. Plants">
        <title>The Taxus genome provides insights into paclitaxel biosynthesis.</title>
        <authorList>
            <person name="Xiong X."/>
            <person name="Gou J."/>
            <person name="Liao Q."/>
            <person name="Li Y."/>
            <person name="Zhou Q."/>
            <person name="Bi G."/>
            <person name="Li C."/>
            <person name="Du R."/>
            <person name="Wang X."/>
            <person name="Sun T."/>
            <person name="Guo L."/>
            <person name="Liang H."/>
            <person name="Lu P."/>
            <person name="Wu Y."/>
            <person name="Zhang Z."/>
            <person name="Ro D.K."/>
            <person name="Shang Y."/>
            <person name="Huang S."/>
            <person name="Yan J."/>
        </authorList>
    </citation>
    <scope>NUCLEOTIDE SEQUENCE [LARGE SCALE GENOMIC DNA]</scope>
    <source>
        <strain evidence="4">Ta-2019</strain>
    </source>
</reference>
<dbReference type="Pfam" id="PF06075">
    <property type="entry name" value="DUF936"/>
    <property type="match status" value="1"/>
</dbReference>
<evidence type="ECO:0000259" key="3">
    <source>
        <dbReference type="Pfam" id="PF21647"/>
    </source>
</evidence>
<dbReference type="EMBL" id="JAHRHJ020000002">
    <property type="protein sequence ID" value="KAH9327366.1"/>
    <property type="molecule type" value="Genomic_DNA"/>
</dbReference>
<evidence type="ECO:0000313" key="4">
    <source>
        <dbReference type="EMBL" id="KAH9327366.1"/>
    </source>
</evidence>
<keyword evidence="5" id="KW-1185">Reference proteome</keyword>
<dbReference type="InterPro" id="IPR049172">
    <property type="entry name" value="DUF6857_pln"/>
</dbReference>
<feature type="compositionally biased region" description="Basic and acidic residues" evidence="1">
    <location>
        <begin position="208"/>
        <end position="219"/>
    </location>
</feature>
<dbReference type="OMA" id="WNESEIV"/>
<feature type="compositionally biased region" description="Polar residues" evidence="1">
    <location>
        <begin position="254"/>
        <end position="265"/>
    </location>
</feature>
<dbReference type="PANTHER" id="PTHR31928">
    <property type="entry name" value="EXPRESSED PROTEIN"/>
    <property type="match status" value="1"/>
</dbReference>
<feature type="non-terminal residue" evidence="4">
    <location>
        <position position="371"/>
    </location>
</feature>
<evidence type="ECO:0000256" key="1">
    <source>
        <dbReference type="SAM" id="MobiDB-lite"/>
    </source>
</evidence>
<dbReference type="AlphaFoldDB" id="A0AA38LKS4"/>
<comment type="caution">
    <text evidence="4">The sequence shown here is derived from an EMBL/GenBank/DDBJ whole genome shotgun (WGS) entry which is preliminary data.</text>
</comment>
<dbReference type="InterPro" id="IPR010341">
    <property type="entry name" value="DUF936_pln"/>
</dbReference>
<dbReference type="Proteomes" id="UP000824469">
    <property type="component" value="Unassembled WGS sequence"/>
</dbReference>
<organism evidence="4 5">
    <name type="scientific">Taxus chinensis</name>
    <name type="common">Chinese yew</name>
    <name type="synonym">Taxus wallichiana var. chinensis</name>
    <dbReference type="NCBI Taxonomy" id="29808"/>
    <lineage>
        <taxon>Eukaryota</taxon>
        <taxon>Viridiplantae</taxon>
        <taxon>Streptophyta</taxon>
        <taxon>Embryophyta</taxon>
        <taxon>Tracheophyta</taxon>
        <taxon>Spermatophyta</taxon>
        <taxon>Pinopsida</taxon>
        <taxon>Pinidae</taxon>
        <taxon>Conifers II</taxon>
        <taxon>Cupressales</taxon>
        <taxon>Taxaceae</taxon>
        <taxon>Taxus</taxon>
    </lineage>
</organism>
<feature type="domain" description="DUF6857" evidence="3">
    <location>
        <begin position="317"/>
        <end position="371"/>
    </location>
</feature>
<accession>A0AA38LKS4</accession>